<accession>A0ABR3FIN5</accession>
<dbReference type="PANTHER" id="PTHR34862:SF1">
    <property type="entry name" value="SPARK DOMAIN-CONTAINING PROTEIN"/>
    <property type="match status" value="1"/>
</dbReference>
<dbReference type="Proteomes" id="UP001465976">
    <property type="component" value="Unassembled WGS sequence"/>
</dbReference>
<protein>
    <submittedName>
        <fullName evidence="2">Uncharacterized protein</fullName>
    </submittedName>
</protein>
<sequence>MTRVFATTAFAAGLAIASAQTLSSNCQNALTNIAANSDASACLAPGALVGLAAGNTSTSIVQPINNWLGSVCNASPCSNSTLDFIVNTATDGCSTELSVLGYDSSQKNQVMDIVKQVYPTVRKVVCLKDGNDNCVTKTLQGVESAVGPLSIDNLVKIVGSLSLNSSTIPQSVTCSNCVKAAYNTINKDFPGTLDGAKDDATKQCGASFVDGQDPSGITQSAAATSGSGNNGAMFGAYPDLATSALVVLGGLFAFAA</sequence>
<organism evidence="2 3">
    <name type="scientific">Marasmius crinis-equi</name>
    <dbReference type="NCBI Taxonomy" id="585013"/>
    <lineage>
        <taxon>Eukaryota</taxon>
        <taxon>Fungi</taxon>
        <taxon>Dikarya</taxon>
        <taxon>Basidiomycota</taxon>
        <taxon>Agaricomycotina</taxon>
        <taxon>Agaricomycetes</taxon>
        <taxon>Agaricomycetidae</taxon>
        <taxon>Agaricales</taxon>
        <taxon>Marasmiineae</taxon>
        <taxon>Marasmiaceae</taxon>
        <taxon>Marasmius</taxon>
    </lineage>
</organism>
<evidence type="ECO:0000313" key="3">
    <source>
        <dbReference type="Proteomes" id="UP001465976"/>
    </source>
</evidence>
<name>A0ABR3FIN5_9AGAR</name>
<keyword evidence="3" id="KW-1185">Reference proteome</keyword>
<evidence type="ECO:0000313" key="2">
    <source>
        <dbReference type="EMBL" id="KAL0575060.1"/>
    </source>
</evidence>
<dbReference type="PANTHER" id="PTHR34862">
    <property type="entry name" value="SPARK DOMAIN-CONTAINING PROTEIN"/>
    <property type="match status" value="1"/>
</dbReference>
<comment type="caution">
    <text evidence="2">The sequence shown here is derived from an EMBL/GenBank/DDBJ whole genome shotgun (WGS) entry which is preliminary data.</text>
</comment>
<evidence type="ECO:0000256" key="1">
    <source>
        <dbReference type="SAM" id="SignalP"/>
    </source>
</evidence>
<reference evidence="2 3" key="1">
    <citation type="submission" date="2024-02" db="EMBL/GenBank/DDBJ databases">
        <title>A draft genome for the cacao thread blight pathogen Marasmius crinis-equi.</title>
        <authorList>
            <person name="Cohen S.P."/>
            <person name="Baruah I.K."/>
            <person name="Amoako-Attah I."/>
            <person name="Bukari Y."/>
            <person name="Meinhardt L.W."/>
            <person name="Bailey B.A."/>
        </authorList>
    </citation>
    <scope>NUCLEOTIDE SEQUENCE [LARGE SCALE GENOMIC DNA]</scope>
    <source>
        <strain evidence="2 3">GH-76</strain>
    </source>
</reference>
<feature type="signal peptide" evidence="1">
    <location>
        <begin position="1"/>
        <end position="19"/>
    </location>
</feature>
<dbReference type="EMBL" id="JBAHYK010000340">
    <property type="protein sequence ID" value="KAL0575060.1"/>
    <property type="molecule type" value="Genomic_DNA"/>
</dbReference>
<feature type="chain" id="PRO_5047168478" evidence="1">
    <location>
        <begin position="20"/>
        <end position="256"/>
    </location>
</feature>
<gene>
    <name evidence="2" type="ORF">V5O48_006905</name>
</gene>
<proteinExistence type="predicted"/>
<keyword evidence="1" id="KW-0732">Signal</keyword>